<evidence type="ECO:0000256" key="3">
    <source>
        <dbReference type="ARBA" id="ARBA00022840"/>
    </source>
</evidence>
<dbReference type="RefSeq" id="WP_087196975.1">
    <property type="nucleotide sequence ID" value="NZ_PPEL01000055.1"/>
</dbReference>
<keyword evidence="2" id="KW-0547">Nucleotide-binding</keyword>
<dbReference type="InterPro" id="IPR017871">
    <property type="entry name" value="ABC_transporter-like_CS"/>
</dbReference>
<feature type="compositionally biased region" description="Basic and acidic residues" evidence="4">
    <location>
        <begin position="195"/>
        <end position="219"/>
    </location>
</feature>
<keyword evidence="7" id="KW-1185">Reference proteome</keyword>
<dbReference type="InterPro" id="IPR050611">
    <property type="entry name" value="ABCF"/>
</dbReference>
<organism evidence="6 7">
    <name type="scientific">Rubneribacter badeniensis</name>
    <dbReference type="NCBI Taxonomy" id="2070688"/>
    <lineage>
        <taxon>Bacteria</taxon>
        <taxon>Bacillati</taxon>
        <taxon>Actinomycetota</taxon>
        <taxon>Coriobacteriia</taxon>
        <taxon>Eggerthellales</taxon>
        <taxon>Eggerthellaceae</taxon>
        <taxon>Rubneribacter</taxon>
    </lineage>
</organism>
<dbReference type="PANTHER" id="PTHR19211">
    <property type="entry name" value="ATP-BINDING TRANSPORT PROTEIN-RELATED"/>
    <property type="match status" value="1"/>
</dbReference>
<evidence type="ECO:0000313" key="6">
    <source>
        <dbReference type="EMBL" id="PNV64982.1"/>
    </source>
</evidence>
<dbReference type="SUPFAM" id="SSF52540">
    <property type="entry name" value="P-loop containing nucleoside triphosphate hydrolases"/>
    <property type="match status" value="2"/>
</dbReference>
<evidence type="ECO:0000256" key="4">
    <source>
        <dbReference type="SAM" id="MobiDB-lite"/>
    </source>
</evidence>
<keyword evidence="1" id="KW-0677">Repeat</keyword>
<dbReference type="GO" id="GO:0016887">
    <property type="term" value="F:ATP hydrolysis activity"/>
    <property type="evidence" value="ECO:0007669"/>
    <property type="project" value="InterPro"/>
</dbReference>
<dbReference type="PANTHER" id="PTHR19211:SF6">
    <property type="entry name" value="BLL7188 PROTEIN"/>
    <property type="match status" value="1"/>
</dbReference>
<gene>
    <name evidence="6" type="ORF">C2L80_09015</name>
</gene>
<reference evidence="6 7" key="1">
    <citation type="journal article" date="2018" name="Int. J. Syst. Evol. Microbiol.">
        <title>Rubneribacter badeniensis gen. nov., sp. nov. and Enteroscipio rubneri gen. nov., sp. nov., new members of the Eggerthellaceae isolated from human faeces.</title>
        <authorList>
            <person name="Danylec N."/>
            <person name="Gobl A."/>
            <person name="Stoll D.A."/>
            <person name="Hetzer B."/>
            <person name="Kulling S.E."/>
            <person name="Huch M."/>
        </authorList>
    </citation>
    <scope>NUCLEOTIDE SEQUENCE [LARGE SCALE GENOMIC DNA]</scope>
    <source>
        <strain evidence="6 7">ResAG-85</strain>
    </source>
</reference>
<comment type="caution">
    <text evidence="6">The sequence shown here is derived from an EMBL/GenBank/DDBJ whole genome shotgun (WGS) entry which is preliminary data.</text>
</comment>
<dbReference type="AlphaFoldDB" id="A0A2K2U3Z5"/>
<dbReference type="PROSITE" id="PS00211">
    <property type="entry name" value="ABC_TRANSPORTER_1"/>
    <property type="match status" value="1"/>
</dbReference>
<dbReference type="SMART" id="SM00382">
    <property type="entry name" value="AAA"/>
    <property type="match status" value="2"/>
</dbReference>
<protein>
    <submittedName>
        <fullName evidence="6">ABC transporter ATP-binding protein</fullName>
    </submittedName>
</protein>
<dbReference type="GO" id="GO:0005524">
    <property type="term" value="F:ATP binding"/>
    <property type="evidence" value="ECO:0007669"/>
    <property type="project" value="UniProtKB-KW"/>
</dbReference>
<feature type="compositionally biased region" description="Basic and acidic residues" evidence="4">
    <location>
        <begin position="241"/>
        <end position="252"/>
    </location>
</feature>
<evidence type="ECO:0000256" key="2">
    <source>
        <dbReference type="ARBA" id="ARBA00022741"/>
    </source>
</evidence>
<proteinExistence type="predicted"/>
<feature type="domain" description="ABC transporter" evidence="5">
    <location>
        <begin position="3"/>
        <end position="208"/>
    </location>
</feature>
<dbReference type="Pfam" id="PF00005">
    <property type="entry name" value="ABC_tran"/>
    <property type="match status" value="1"/>
</dbReference>
<evidence type="ECO:0000259" key="5">
    <source>
        <dbReference type="PROSITE" id="PS50893"/>
    </source>
</evidence>
<keyword evidence="3 6" id="KW-0067">ATP-binding</keyword>
<dbReference type="InterPro" id="IPR027417">
    <property type="entry name" value="P-loop_NTPase"/>
</dbReference>
<dbReference type="Gene3D" id="3.40.50.300">
    <property type="entry name" value="P-loop containing nucleotide triphosphate hydrolases"/>
    <property type="match status" value="3"/>
</dbReference>
<dbReference type="PROSITE" id="PS50893">
    <property type="entry name" value="ABC_TRANSPORTER_2"/>
    <property type="match status" value="1"/>
</dbReference>
<sequence length="491" mass="53679">MVLTLHDIRYTYPGSPAPALDGVSATFAKGWCGIVGDNGCGKSTLARIACGLLAPDAGSAFPCLTAVYCPQDASTSPDMLEDFSCDFSREAQRLRENLGIDDDMPWRFDSLSFGERKKIQVACALWQNPAVLALDEPTNHVDARCREALSHALERFRGIGLLISHDRALLNQLADRCLMNEAGSWTMRPGSYDQARNEQERERAEVSARKEAAKREAARLATEADARAHLAARTASRLSARRLDKHDSDGRSRRQLAVFSGKDGQAGRLATRMDARAARASEKAASIRVAKRYDGSLWMDARPHPRATLLFMEEHSIPCGEGQLRLPKLALGHTDHVGVSGPNGGGKSTLVRHLLRQLPVDVPALVIPQEVSRDEADRVLARLHDADEARRGRLLSFVTQLNSSAERILAGRDVSPGELRKLMLAEGALDGPALIVMDEPTNHLDLHSTEALEQALAAYPGALVVVSHDEAFLEACTTTRWIVDEGQVRVR</sequence>
<evidence type="ECO:0000313" key="7">
    <source>
        <dbReference type="Proteomes" id="UP000236488"/>
    </source>
</evidence>
<dbReference type="InterPro" id="IPR003439">
    <property type="entry name" value="ABC_transporter-like_ATP-bd"/>
</dbReference>
<dbReference type="InterPro" id="IPR003593">
    <property type="entry name" value="AAA+_ATPase"/>
</dbReference>
<evidence type="ECO:0000256" key="1">
    <source>
        <dbReference type="ARBA" id="ARBA00022737"/>
    </source>
</evidence>
<feature type="region of interest" description="Disordered" evidence="4">
    <location>
        <begin position="237"/>
        <end position="263"/>
    </location>
</feature>
<dbReference type="Proteomes" id="UP000236488">
    <property type="component" value="Unassembled WGS sequence"/>
</dbReference>
<feature type="region of interest" description="Disordered" evidence="4">
    <location>
        <begin position="189"/>
        <end position="219"/>
    </location>
</feature>
<dbReference type="EMBL" id="PPEL01000055">
    <property type="protein sequence ID" value="PNV64982.1"/>
    <property type="molecule type" value="Genomic_DNA"/>
</dbReference>
<name>A0A2K2U3Z5_9ACTN</name>
<accession>A0A2K2U3Z5</accession>